<dbReference type="EMBL" id="FNGP01000001">
    <property type="protein sequence ID" value="SDL23440.1"/>
    <property type="molecule type" value="Genomic_DNA"/>
</dbReference>
<gene>
    <name evidence="1" type="ORF">SAMN04488242_0886</name>
</gene>
<proteinExistence type="predicted"/>
<dbReference type="RefSeq" id="WP_093249210.1">
    <property type="nucleotide sequence ID" value="NZ_FNGP01000001.1"/>
</dbReference>
<sequence length="248" mass="26552">MDDARRINWPEAALYTAAAAITLVEHRRLHGWRRTAYWGAVSLLTGAGVVTAAGDGEFGTGTRAATMAAVTGVTFGLREPFLTLDALVVDKLRRLGVGQPRLLLAGLTLAAGAVAVVQGARRTSPDDEAEFPAPQEIEPRVRQVVAEMLARTDEWGAPQLREQFAAARQLGPFEHGYVEFEVPDDAPEIPVESFTFPIHGRGSVGGAPVVVSLHVEAGRLSALFVDPEGDVDDLRLPDDLEYSLGHPG</sequence>
<protein>
    <submittedName>
        <fullName evidence="1">Uncharacterized protein</fullName>
    </submittedName>
</protein>
<evidence type="ECO:0000313" key="1">
    <source>
        <dbReference type="EMBL" id="SDL23440.1"/>
    </source>
</evidence>
<accession>A0A1G9IDX6</accession>
<evidence type="ECO:0000313" key="2">
    <source>
        <dbReference type="Proteomes" id="UP000199475"/>
    </source>
</evidence>
<name>A0A1G9IDX6_9ACTN</name>
<keyword evidence="2" id="KW-1185">Reference proteome</keyword>
<reference evidence="1 2" key="1">
    <citation type="submission" date="2016-10" db="EMBL/GenBank/DDBJ databases">
        <authorList>
            <person name="de Groot N.N."/>
        </authorList>
    </citation>
    <scope>NUCLEOTIDE SEQUENCE [LARGE SCALE GENOMIC DNA]</scope>
    <source>
        <strain evidence="1 2">CGMCC 1.9159</strain>
    </source>
</reference>
<dbReference type="Proteomes" id="UP000199475">
    <property type="component" value="Unassembled WGS sequence"/>
</dbReference>
<organism evidence="1 2">
    <name type="scientific">Tessaracoccus oleiagri</name>
    <dbReference type="NCBI Taxonomy" id="686624"/>
    <lineage>
        <taxon>Bacteria</taxon>
        <taxon>Bacillati</taxon>
        <taxon>Actinomycetota</taxon>
        <taxon>Actinomycetes</taxon>
        <taxon>Propionibacteriales</taxon>
        <taxon>Propionibacteriaceae</taxon>
        <taxon>Tessaracoccus</taxon>
    </lineage>
</organism>
<dbReference type="OrthoDB" id="5074912at2"/>
<dbReference type="AlphaFoldDB" id="A0A1G9IDX6"/>